<dbReference type="AlphaFoldDB" id="A0AAU7NTQ8"/>
<keyword evidence="1" id="KW-1133">Transmembrane helix</keyword>
<evidence type="ECO:0000313" key="2">
    <source>
        <dbReference type="EMBL" id="XBS20342.1"/>
    </source>
</evidence>
<reference evidence="2 3" key="1">
    <citation type="journal article" date="2024" name="Microbiology">
        <title>Methylomarinum rosea sp. nov., a novel halophilic methanotrophic bacterium from the hypersaline Lake Elton.</title>
        <authorList>
            <person name="Suleimanov R.Z."/>
            <person name="Oshkin I.Y."/>
            <person name="Danilova O.V."/>
            <person name="Suzina N.E."/>
            <person name="Dedysh S.N."/>
        </authorList>
    </citation>
    <scope>NUCLEOTIDE SEQUENCE [LARGE SCALE GENOMIC DNA]</scope>
    <source>
        <strain evidence="2 3">Ch1-1</strain>
    </source>
</reference>
<evidence type="ECO:0000256" key="1">
    <source>
        <dbReference type="SAM" id="Phobius"/>
    </source>
</evidence>
<dbReference type="Proteomes" id="UP001225378">
    <property type="component" value="Chromosome"/>
</dbReference>
<proteinExistence type="predicted"/>
<feature type="transmembrane region" description="Helical" evidence="1">
    <location>
        <begin position="14"/>
        <end position="36"/>
    </location>
</feature>
<protein>
    <submittedName>
        <fullName evidence="2">Uncharacterized protein</fullName>
    </submittedName>
</protein>
<keyword evidence="3" id="KW-1185">Reference proteome</keyword>
<name>A0AAU7NTQ8_9GAMM</name>
<organism evidence="2 3">
    <name type="scientific">Methylomarinum roseum</name>
    <dbReference type="NCBI Taxonomy" id="3067653"/>
    <lineage>
        <taxon>Bacteria</taxon>
        <taxon>Pseudomonadati</taxon>
        <taxon>Pseudomonadota</taxon>
        <taxon>Gammaproteobacteria</taxon>
        <taxon>Methylococcales</taxon>
        <taxon>Methylococcaceae</taxon>
        <taxon>Methylomarinum</taxon>
    </lineage>
</organism>
<dbReference type="EMBL" id="CP157743">
    <property type="protein sequence ID" value="XBS20342.1"/>
    <property type="molecule type" value="Genomic_DNA"/>
</dbReference>
<evidence type="ECO:0000313" key="3">
    <source>
        <dbReference type="Proteomes" id="UP001225378"/>
    </source>
</evidence>
<keyword evidence="1" id="KW-0812">Transmembrane</keyword>
<sequence length="141" mass="16403">MIGKIFILTELNPILKRTIVAIPFVAMVIDISSWYITTIIPWFAYVVVTAGGLLGLSLATQILVSLYQMWFYPFHPSLEMSQEAQNRVEACQEILEGFGYDMMPENKGWLIRESLRTWHFLTDVEELEDYTRQVKERHQGD</sequence>
<feature type="transmembrane region" description="Helical" evidence="1">
    <location>
        <begin position="42"/>
        <end position="67"/>
    </location>
</feature>
<dbReference type="KEGG" id="mech:Q9L42_018645"/>
<gene>
    <name evidence="2" type="ORF">Q9L42_018645</name>
</gene>
<dbReference type="RefSeq" id="WP_305906891.1">
    <property type="nucleotide sequence ID" value="NZ_CP157743.1"/>
</dbReference>
<keyword evidence="1" id="KW-0472">Membrane</keyword>
<accession>A0AAU7NTQ8</accession>